<comment type="caution">
    <text evidence="1">The sequence shown here is derived from an EMBL/GenBank/DDBJ whole genome shotgun (WGS) entry which is preliminary data.</text>
</comment>
<sequence length="253" mass="28647">MNDAVISSLLQKNTRAEELREGEDNWPGAIIVPLRLQQQTTTVGGVPDRDRLLTLTNPLKLLRGSGERDSRDSQLPEAEDDMVANAASFTFLQRVSQLTPSPFEWVFNRLLFHPQFALGGYETFTDGALRCRTRLDHIFAILEVKRRDRHTSYAEMVMQETCELVGWLLKSSSSIACFNGHSLMISQGRDGLFLTFKPFNEAHQRYLAGEGWAEDFLRMETFGPFKTNNDRDMTLFGSVKLAAIEIAVNRALD</sequence>
<proteinExistence type="predicted"/>
<name>A0A9W9H5E4_9EURO</name>
<dbReference type="EMBL" id="JAPQKL010000003">
    <property type="protein sequence ID" value="KAJ5138888.1"/>
    <property type="molecule type" value="Genomic_DNA"/>
</dbReference>
<reference evidence="1" key="2">
    <citation type="journal article" date="2023" name="IMA Fungus">
        <title>Comparative genomic study of the Penicillium genus elucidates a diverse pangenome and 15 lateral gene transfer events.</title>
        <authorList>
            <person name="Petersen C."/>
            <person name="Sorensen T."/>
            <person name="Nielsen M.R."/>
            <person name="Sondergaard T.E."/>
            <person name="Sorensen J.L."/>
            <person name="Fitzpatrick D.A."/>
            <person name="Frisvad J.C."/>
            <person name="Nielsen K.L."/>
        </authorList>
    </citation>
    <scope>NUCLEOTIDE SEQUENCE</scope>
    <source>
        <strain evidence="1">IBT 22155</strain>
    </source>
</reference>
<evidence type="ECO:0000313" key="1">
    <source>
        <dbReference type="EMBL" id="KAJ5138888.1"/>
    </source>
</evidence>
<protein>
    <submittedName>
        <fullName evidence="1">Uncharacterized protein</fullName>
    </submittedName>
</protein>
<accession>A0A9W9H5E4</accession>
<gene>
    <name evidence="1" type="ORF">N7515_003736</name>
</gene>
<organism evidence="1 2">
    <name type="scientific">Penicillium bovifimosum</name>
    <dbReference type="NCBI Taxonomy" id="126998"/>
    <lineage>
        <taxon>Eukaryota</taxon>
        <taxon>Fungi</taxon>
        <taxon>Dikarya</taxon>
        <taxon>Ascomycota</taxon>
        <taxon>Pezizomycotina</taxon>
        <taxon>Eurotiomycetes</taxon>
        <taxon>Eurotiomycetidae</taxon>
        <taxon>Eurotiales</taxon>
        <taxon>Aspergillaceae</taxon>
        <taxon>Penicillium</taxon>
    </lineage>
</organism>
<reference evidence="1" key="1">
    <citation type="submission" date="2022-11" db="EMBL/GenBank/DDBJ databases">
        <authorList>
            <person name="Petersen C."/>
        </authorList>
    </citation>
    <scope>NUCLEOTIDE SEQUENCE</scope>
    <source>
        <strain evidence="1">IBT 22155</strain>
    </source>
</reference>
<dbReference type="OrthoDB" id="4358478at2759"/>
<evidence type="ECO:0000313" key="2">
    <source>
        <dbReference type="Proteomes" id="UP001149079"/>
    </source>
</evidence>
<dbReference type="Proteomes" id="UP001149079">
    <property type="component" value="Unassembled WGS sequence"/>
</dbReference>
<keyword evidence="2" id="KW-1185">Reference proteome</keyword>
<dbReference type="AlphaFoldDB" id="A0A9W9H5E4"/>
<dbReference type="GeneID" id="81403650"/>
<dbReference type="RefSeq" id="XP_056523537.1">
    <property type="nucleotide sequence ID" value="XM_056664480.1"/>
</dbReference>